<keyword evidence="1" id="KW-0812">Transmembrane</keyword>
<sequence length="178" mass="19500">MPHPMGTFFPWWLLLLQGIIALILGAYLLAYPLQTLMVIIWFLGFYWFFSGIFTLVSIAVDKTQMGMKILLGFLGIILGVLILAYPYYSTLVVPYIFTIMVGAFALIYGFMALWGAFTGKGWGVGILGILSIIFGSLILANPIASTIAVPFVFGIFGIIFGFAAIVGSFMLRSVQKTA</sequence>
<protein>
    <submittedName>
        <fullName evidence="2">Uncharacterized protein</fullName>
    </submittedName>
</protein>
<evidence type="ECO:0000313" key="2">
    <source>
        <dbReference type="EMBL" id="KUG07900.1"/>
    </source>
</evidence>
<evidence type="ECO:0000256" key="1">
    <source>
        <dbReference type="SAM" id="Phobius"/>
    </source>
</evidence>
<name>A0A0W8EHK4_9ZZZZ</name>
<feature type="transmembrane region" description="Helical" evidence="1">
    <location>
        <begin position="69"/>
        <end position="88"/>
    </location>
</feature>
<dbReference type="PANTHER" id="PTHR34989">
    <property type="entry name" value="PROTEIN HDED"/>
    <property type="match status" value="1"/>
</dbReference>
<keyword evidence="1" id="KW-1133">Transmembrane helix</keyword>
<reference evidence="2" key="1">
    <citation type="journal article" date="2015" name="Proc. Natl. Acad. Sci. U.S.A.">
        <title>Networks of energetic and metabolic interactions define dynamics in microbial communities.</title>
        <authorList>
            <person name="Embree M."/>
            <person name="Liu J.K."/>
            <person name="Al-Bassam M.M."/>
            <person name="Zengler K."/>
        </authorList>
    </citation>
    <scope>NUCLEOTIDE SEQUENCE</scope>
</reference>
<gene>
    <name evidence="2" type="ORF">ASZ90_016697</name>
</gene>
<feature type="transmembrane region" description="Helical" evidence="1">
    <location>
        <begin position="12"/>
        <end position="30"/>
    </location>
</feature>
<feature type="transmembrane region" description="Helical" evidence="1">
    <location>
        <begin position="121"/>
        <end position="141"/>
    </location>
</feature>
<proteinExistence type="predicted"/>
<dbReference type="InterPro" id="IPR052712">
    <property type="entry name" value="Acid_resist_chaperone_HdeD"/>
</dbReference>
<dbReference type="AlphaFoldDB" id="A0A0W8EHK4"/>
<dbReference type="EMBL" id="LNQE01001761">
    <property type="protein sequence ID" value="KUG07900.1"/>
    <property type="molecule type" value="Genomic_DNA"/>
</dbReference>
<keyword evidence="1" id="KW-0472">Membrane</keyword>
<comment type="caution">
    <text evidence="2">The sequence shown here is derived from an EMBL/GenBank/DDBJ whole genome shotgun (WGS) entry which is preliminary data.</text>
</comment>
<dbReference type="GO" id="GO:0005886">
    <property type="term" value="C:plasma membrane"/>
    <property type="evidence" value="ECO:0007669"/>
    <property type="project" value="TreeGrafter"/>
</dbReference>
<feature type="transmembrane region" description="Helical" evidence="1">
    <location>
        <begin position="94"/>
        <end position="114"/>
    </location>
</feature>
<dbReference type="InterPro" id="IPR005325">
    <property type="entry name" value="DUF308_memb"/>
</dbReference>
<feature type="transmembrane region" description="Helical" evidence="1">
    <location>
        <begin position="147"/>
        <end position="171"/>
    </location>
</feature>
<dbReference type="PANTHER" id="PTHR34989:SF1">
    <property type="entry name" value="PROTEIN HDED"/>
    <property type="match status" value="1"/>
</dbReference>
<feature type="transmembrane region" description="Helical" evidence="1">
    <location>
        <begin position="36"/>
        <end position="60"/>
    </location>
</feature>
<organism evidence="2">
    <name type="scientific">hydrocarbon metagenome</name>
    <dbReference type="NCBI Taxonomy" id="938273"/>
    <lineage>
        <taxon>unclassified sequences</taxon>
        <taxon>metagenomes</taxon>
        <taxon>ecological metagenomes</taxon>
    </lineage>
</organism>
<accession>A0A0W8EHK4</accession>
<dbReference type="Pfam" id="PF03729">
    <property type="entry name" value="DUF308"/>
    <property type="match status" value="2"/>
</dbReference>